<keyword evidence="2 7" id="KW-0489">Methyltransferase</keyword>
<evidence type="ECO:0000313" key="7">
    <source>
        <dbReference type="EMBL" id="RKS77796.1"/>
    </source>
</evidence>
<dbReference type="InterPro" id="IPR019874">
    <property type="entry name" value="RF_methyltr_PrmC"/>
</dbReference>
<evidence type="ECO:0000256" key="2">
    <source>
        <dbReference type="ARBA" id="ARBA00022603"/>
    </source>
</evidence>
<evidence type="ECO:0000256" key="5">
    <source>
        <dbReference type="ARBA" id="ARBA00048391"/>
    </source>
</evidence>
<reference evidence="7 8" key="1">
    <citation type="submission" date="2018-10" db="EMBL/GenBank/DDBJ databases">
        <title>Genomic Encyclopedia of Archaeal and Bacterial Type Strains, Phase II (KMG-II): from individual species to whole genera.</title>
        <authorList>
            <person name="Goeker M."/>
        </authorList>
    </citation>
    <scope>NUCLEOTIDE SEQUENCE [LARGE SCALE GENOMIC DNA]</scope>
    <source>
        <strain evidence="7 8">RP-AC37</strain>
    </source>
</reference>
<dbReference type="InterPro" id="IPR007848">
    <property type="entry name" value="Small_mtfrase_dom"/>
</dbReference>
<evidence type="ECO:0000313" key="8">
    <source>
        <dbReference type="Proteomes" id="UP000281955"/>
    </source>
</evidence>
<dbReference type="PANTHER" id="PTHR18895">
    <property type="entry name" value="HEMK METHYLTRANSFERASE"/>
    <property type="match status" value="1"/>
</dbReference>
<dbReference type="InterPro" id="IPR004556">
    <property type="entry name" value="HemK-like"/>
</dbReference>
<dbReference type="SUPFAM" id="SSF53335">
    <property type="entry name" value="S-adenosyl-L-methionine-dependent methyltransferases"/>
    <property type="match status" value="1"/>
</dbReference>
<organism evidence="7 8">
    <name type="scientific">Motilibacter peucedani</name>
    <dbReference type="NCBI Taxonomy" id="598650"/>
    <lineage>
        <taxon>Bacteria</taxon>
        <taxon>Bacillati</taxon>
        <taxon>Actinomycetota</taxon>
        <taxon>Actinomycetes</taxon>
        <taxon>Motilibacterales</taxon>
        <taxon>Motilibacteraceae</taxon>
        <taxon>Motilibacter</taxon>
    </lineage>
</organism>
<comment type="caution">
    <text evidence="7">The sequence shown here is derived from an EMBL/GenBank/DDBJ whole genome shotgun (WGS) entry which is preliminary data.</text>
</comment>
<dbReference type="Proteomes" id="UP000281955">
    <property type="component" value="Unassembled WGS sequence"/>
</dbReference>
<protein>
    <recommendedName>
        <fullName evidence="1">peptide chain release factor N(5)-glutamine methyltransferase</fullName>
        <ecNumber evidence="1">2.1.1.297</ecNumber>
    </recommendedName>
</protein>
<dbReference type="NCBIfam" id="TIGR03534">
    <property type="entry name" value="RF_mod_PrmC"/>
    <property type="match status" value="1"/>
</dbReference>
<keyword evidence="3 7" id="KW-0808">Transferase</keyword>
<dbReference type="EC" id="2.1.1.297" evidence="1"/>
<feature type="domain" description="Methyltransferase small" evidence="6">
    <location>
        <begin position="89"/>
        <end position="169"/>
    </location>
</feature>
<dbReference type="GO" id="GO:0102559">
    <property type="term" value="F:peptide chain release factor N(5)-glutamine methyltransferase activity"/>
    <property type="evidence" value="ECO:0007669"/>
    <property type="project" value="UniProtKB-EC"/>
</dbReference>
<dbReference type="GO" id="GO:0032259">
    <property type="term" value="P:methylation"/>
    <property type="evidence" value="ECO:0007669"/>
    <property type="project" value="UniProtKB-KW"/>
</dbReference>
<dbReference type="NCBIfam" id="TIGR00536">
    <property type="entry name" value="hemK_fam"/>
    <property type="match status" value="1"/>
</dbReference>
<dbReference type="InterPro" id="IPR029063">
    <property type="entry name" value="SAM-dependent_MTases_sf"/>
</dbReference>
<dbReference type="RefSeq" id="WP_121192788.1">
    <property type="nucleotide sequence ID" value="NZ_RBWV01000010.1"/>
</dbReference>
<comment type="catalytic activity">
    <reaction evidence="5">
        <text>L-glutaminyl-[peptide chain release factor] + S-adenosyl-L-methionine = N(5)-methyl-L-glutaminyl-[peptide chain release factor] + S-adenosyl-L-homocysteine + H(+)</text>
        <dbReference type="Rhea" id="RHEA:42896"/>
        <dbReference type="Rhea" id="RHEA-COMP:10271"/>
        <dbReference type="Rhea" id="RHEA-COMP:10272"/>
        <dbReference type="ChEBI" id="CHEBI:15378"/>
        <dbReference type="ChEBI" id="CHEBI:30011"/>
        <dbReference type="ChEBI" id="CHEBI:57856"/>
        <dbReference type="ChEBI" id="CHEBI:59789"/>
        <dbReference type="ChEBI" id="CHEBI:61891"/>
        <dbReference type="EC" id="2.1.1.297"/>
    </reaction>
</comment>
<evidence type="ECO:0000256" key="3">
    <source>
        <dbReference type="ARBA" id="ARBA00022679"/>
    </source>
</evidence>
<keyword evidence="8" id="KW-1185">Reference proteome</keyword>
<dbReference type="PANTHER" id="PTHR18895:SF74">
    <property type="entry name" value="MTRF1L RELEASE FACTOR GLUTAMINE METHYLTRANSFERASE"/>
    <property type="match status" value="1"/>
</dbReference>
<dbReference type="OrthoDB" id="9800643at2"/>
<evidence type="ECO:0000256" key="4">
    <source>
        <dbReference type="ARBA" id="ARBA00022691"/>
    </source>
</evidence>
<name>A0A420XSE1_9ACTN</name>
<dbReference type="Gene3D" id="3.40.50.150">
    <property type="entry name" value="Vaccinia Virus protein VP39"/>
    <property type="match status" value="1"/>
</dbReference>
<accession>A0A420XSE1</accession>
<dbReference type="Pfam" id="PF05175">
    <property type="entry name" value="MTS"/>
    <property type="match status" value="1"/>
</dbReference>
<dbReference type="AlphaFoldDB" id="A0A420XSE1"/>
<evidence type="ECO:0000259" key="6">
    <source>
        <dbReference type="Pfam" id="PF05175"/>
    </source>
</evidence>
<gene>
    <name evidence="7" type="ORF">CLV35_1494</name>
</gene>
<dbReference type="CDD" id="cd02440">
    <property type="entry name" value="AdoMet_MTases"/>
    <property type="match status" value="1"/>
</dbReference>
<dbReference type="InterPro" id="IPR050320">
    <property type="entry name" value="N5-glutamine_MTase"/>
</dbReference>
<keyword evidence="4" id="KW-0949">S-adenosyl-L-methionine</keyword>
<sequence>MQDLDEHVALTASVSGQLPGPWSGEHEVLLRELQARREAGEPLGRVLGRVQFRGLELAVGDGVFLPQPETSAVVDAVVAHVAALPGNPVVVDLCTGGGTVALSVAAECPHAHVRASDLDPVALGWARRNAERLGLDVPFVESPAVSSFPDLDGQVDVVTSNPPYVADHELAGVDPGVRDHDPHQALVSGPDGLDAVREVEQAAWRLLRPGGLVVVEHSDRQGSSAPAVFAPRWLEVQDRRDQFGDDRFVTARRP</sequence>
<dbReference type="InParanoid" id="A0A420XSE1"/>
<evidence type="ECO:0000256" key="1">
    <source>
        <dbReference type="ARBA" id="ARBA00012771"/>
    </source>
</evidence>
<proteinExistence type="predicted"/>
<dbReference type="EMBL" id="RBWV01000010">
    <property type="protein sequence ID" value="RKS77796.1"/>
    <property type="molecule type" value="Genomic_DNA"/>
</dbReference>